<name>A0ABQ4IN94_9ACTN</name>
<sequence>MFAHLYSNLVGSRAAMQGGPESVSPAAAVGELLTPATDGAFGTPDDIPSRWRWLWTELSEACGVDEVTLLAEFRLVRVELGERIPSETDIPGRDGAAYRRDLRDVMGCLLRLATDPRRLTKIDKEVLVDHLGGAWRQRLDLRSMQEFPLPQHYEPVETTVAALGAALDEFTTGYIAVVGSAGSGKSTLLSRTLAGREDVVARYYAYVPGRLDIGGTSLEASTFLHDLVLNLERAGLPRGPVPVDFDVPSLTARLEAKLLQLGERFQESGDHAVIVIDGLDHVERERGVDGSLLRYLPRPEALPDGVTIVVGGQSVSMLHADIRTQLADVGRVISMAGLSRVSVGRLAEAWELQVDADRLWRVTHGHPLILTYLLQELRDLPDDQRAVWLAAAHEVGGDVAVLYGRLWAALENDHDVVGLAALACRVRTAIDFRWLQQHGQRPDVIRRLRERAAHLFRREGERWYFFHESFRLFLADRTARIAGQFEPDEDRRFHRELAAMCRTTDGPRPQAWELLYHLAAAQDHQGVLEAGTPEFFRVQYQHLRPVEAVGEDIRLAARSLAEHNDSMALVRLVIAAAEQNQRDILMPEREPFLRLLVLTNQVQTAIEYMETAAPQYGIDDDRTTRLRIARLLYRRGHFTDAARVFEANEPLELLHRPAELATARNPYQLLYAWTRAAVLIRGPYSVVNAVGALRLSQSSSADETDPTAAARRGMLGCAIDELDRAGREAEADDLLGHFDVSDPDDRAMWIRALSWRWAHQRDRAAATVTRITERFQPTDLDDEHRVLVGEGLWKAGLRDLARNWIAGLGQPPLPTDPRELWRDQEQLYRFNRLLAARGQTPDPEDLIITTIAHEWGYVHVARLVVAVAQLEGAAWAGGRLAGHQFIARVRPILQRIQTLSRTDHHTRYKIGQVRSHLLVQLVGAASAYGRDHVRALWDLYTQRWQDHRDLLRYEFVEVVPALAKTGFVTDAEIGHLLDRVDRMLADSPDDADQATMLVRLAALMHNLGRDNDTIRLLRRAVGEGLTVYHSKDLQLSAWIKLLGPRLDGPDGEHLSRWLAGTLPDLRERTEGAHDAASHLLVEDGRRRPGHAWSVGRWLEHHDVIDFGTRVECLLQAHAEEATGVIWWITLAEQAIPILSRPPVNLVTAAANIAVTVNGAAWLSHRLAALSERTQTACSTALRPAWQHMIADIAAHNAIPMTAVGLPDQLHPEFRPPRSRRRGTGEEEADQFLASHRTVQSIIEAARQGSAGEAWNTPWDEAVDLVAQRLSIDDIRQLDQLFPARSSTLSVRRRLARRAADLGAADVAHRIAESIIQASEPMSWPVHWDGGSLLAAFQTLYEMDPQPTRALAYRRLAADAASSRHILPQMIFDLNRYLDLFGIDDRDQLGSYVEQYLKVLLREPAQQPAVNPRDASLDAPATIAAAAGDLLASPHRLAVDAAQQTLLAALRTGDAHASTVLAGILDAADEELTFRALSVIDAAATSGTTVDQSVLQNLTGLLAHDNLALRLAARDLYQRHVGPLEERTERELPAVYRLALPPPPTLANAGGSQPVGRDDLDILLAKGETQLAGLARAAGVDLAVINARVAVIARSLAGNQQVSDKSDTAPYSRLGWSFQKPSIRLWEQAVARVAAELADARLLPADLAVFLSTGPGYDPTVIAAHPQPQPPQVRPVPEDSDAWTKPEDWIAGVRDVGHRLASNFPDGWKVIGEHTEIRRTEDKYPREVRIQGLGRRDRLSRDDLPSWYHRRQLRTLADTTMPPDPVILIQHQDWSYRGPNEWLGLHPHIGRLCGWHTGTQWPLDWYDAGSQPVVKTVWWRSGWRDSTGYTGRQDVAEGWLLLANQPALQRLTEILGGELAIAWRATRDLLAAQDLRNAVDGIRDL</sequence>
<evidence type="ECO:0000313" key="2">
    <source>
        <dbReference type="EMBL" id="GIJ19382.1"/>
    </source>
</evidence>
<organism evidence="2 3">
    <name type="scientific">Micromonospora lutea</name>
    <dbReference type="NCBI Taxonomy" id="419825"/>
    <lineage>
        <taxon>Bacteria</taxon>
        <taxon>Bacillati</taxon>
        <taxon>Actinomycetota</taxon>
        <taxon>Actinomycetes</taxon>
        <taxon>Micromonosporales</taxon>
        <taxon>Micromonosporaceae</taxon>
        <taxon>Micromonospora</taxon>
    </lineage>
</organism>
<evidence type="ECO:0000256" key="1">
    <source>
        <dbReference type="SAM" id="MobiDB-lite"/>
    </source>
</evidence>
<proteinExistence type="predicted"/>
<keyword evidence="3" id="KW-1185">Reference proteome</keyword>
<dbReference type="SUPFAM" id="SSF52540">
    <property type="entry name" value="P-loop containing nucleoside triphosphate hydrolases"/>
    <property type="match status" value="1"/>
</dbReference>
<dbReference type="EMBL" id="BOPB01000001">
    <property type="protein sequence ID" value="GIJ19382.1"/>
    <property type="molecule type" value="Genomic_DNA"/>
</dbReference>
<evidence type="ECO:0008006" key="4">
    <source>
        <dbReference type="Google" id="ProtNLM"/>
    </source>
</evidence>
<protein>
    <recommendedName>
        <fullName evidence="4">AAA+ ATPase domain-containing protein</fullName>
    </recommendedName>
</protein>
<comment type="caution">
    <text evidence="2">The sequence shown here is derived from an EMBL/GenBank/DDBJ whole genome shotgun (WGS) entry which is preliminary data.</text>
</comment>
<feature type="region of interest" description="Disordered" evidence="1">
    <location>
        <begin position="1206"/>
        <end position="1228"/>
    </location>
</feature>
<dbReference type="InterPro" id="IPR027417">
    <property type="entry name" value="P-loop_NTPase"/>
</dbReference>
<reference evidence="2 3" key="1">
    <citation type="submission" date="2021-01" db="EMBL/GenBank/DDBJ databases">
        <title>Whole genome shotgun sequence of Verrucosispora lutea NBRC 106530.</title>
        <authorList>
            <person name="Komaki H."/>
            <person name="Tamura T."/>
        </authorList>
    </citation>
    <scope>NUCLEOTIDE SEQUENCE [LARGE SCALE GENOMIC DNA]</scope>
    <source>
        <strain evidence="2 3">NBRC 106530</strain>
    </source>
</reference>
<dbReference type="Proteomes" id="UP000643165">
    <property type="component" value="Unassembled WGS sequence"/>
</dbReference>
<gene>
    <name evidence="2" type="ORF">Vlu01_00060</name>
</gene>
<accession>A0ABQ4IN94</accession>
<evidence type="ECO:0000313" key="3">
    <source>
        <dbReference type="Proteomes" id="UP000643165"/>
    </source>
</evidence>